<dbReference type="InterPro" id="IPR045509">
    <property type="entry name" value="HD_assoc_2"/>
</dbReference>
<comment type="caution">
    <text evidence="2">The sequence shown here is derived from an EMBL/GenBank/DDBJ whole genome shotgun (WGS) entry which is preliminary data.</text>
</comment>
<evidence type="ECO:0000313" key="2">
    <source>
        <dbReference type="EMBL" id="TXC78368.1"/>
    </source>
</evidence>
<dbReference type="InterPro" id="IPR006674">
    <property type="entry name" value="HD_domain"/>
</dbReference>
<dbReference type="GO" id="GO:0006203">
    <property type="term" value="P:dGTP catabolic process"/>
    <property type="evidence" value="ECO:0007669"/>
    <property type="project" value="TreeGrafter"/>
</dbReference>
<dbReference type="Pfam" id="PF19276">
    <property type="entry name" value="HD_assoc_2"/>
    <property type="match status" value="1"/>
</dbReference>
<dbReference type="Proteomes" id="UP000321168">
    <property type="component" value="Unassembled WGS sequence"/>
</dbReference>
<evidence type="ECO:0000313" key="3">
    <source>
        <dbReference type="Proteomes" id="UP000321168"/>
    </source>
</evidence>
<feature type="domain" description="HD/PDEase" evidence="1">
    <location>
        <begin position="54"/>
        <end position="179"/>
    </location>
</feature>
<dbReference type="SUPFAM" id="SSF109604">
    <property type="entry name" value="HD-domain/PDEase-like"/>
    <property type="match status" value="1"/>
</dbReference>
<proteinExistence type="predicted"/>
<dbReference type="PANTHER" id="PTHR11373:SF4">
    <property type="entry name" value="DEOXYNUCLEOSIDE TRIPHOSPHATE TRIPHOSPHOHYDROLASE SAMHD1"/>
    <property type="match status" value="1"/>
</dbReference>
<dbReference type="SMART" id="SM00471">
    <property type="entry name" value="HDc"/>
    <property type="match status" value="1"/>
</dbReference>
<dbReference type="GO" id="GO:0008832">
    <property type="term" value="F:dGTPase activity"/>
    <property type="evidence" value="ECO:0007669"/>
    <property type="project" value="TreeGrafter"/>
</dbReference>
<dbReference type="CDD" id="cd00077">
    <property type="entry name" value="HDc"/>
    <property type="match status" value="1"/>
</dbReference>
<protein>
    <submittedName>
        <fullName evidence="2">HD domain-containing protein</fullName>
    </submittedName>
</protein>
<dbReference type="PANTHER" id="PTHR11373">
    <property type="entry name" value="DEOXYNUCLEOSIDE TRIPHOSPHATE TRIPHOSPHOHYDROLASE"/>
    <property type="match status" value="1"/>
</dbReference>
<dbReference type="OrthoDB" id="9803619at2"/>
<dbReference type="EMBL" id="VORB01000007">
    <property type="protein sequence ID" value="TXC78368.1"/>
    <property type="molecule type" value="Genomic_DNA"/>
</dbReference>
<evidence type="ECO:0000259" key="1">
    <source>
        <dbReference type="SMART" id="SM00471"/>
    </source>
</evidence>
<accession>A0A5C6V3X9</accession>
<dbReference type="InterPro" id="IPR003607">
    <property type="entry name" value="HD/PDEase_dom"/>
</dbReference>
<name>A0A5C6V3X9_9FLAO</name>
<sequence>MLRNTYTSKVFNDPVYGFINIPDRLSLEIIDHPHFQRLRRIKQLGLTHLVYPGAINTRFHHALGAMHLMNEALKVLLAKGHKISDLDRRAASMAILLHDIGHGPFSHALEHSIVQGITHEHLSLLFMEFFKERDPELFETALKIFKNEHPLPFLHQLVSGQLDMDRMDYLMRDSFYTGVSEGVIGSQRIIKMLDLHENQLVVEEKGIYSVEKFLVARRIMYWQVYLHKTVVAAEFMLVKVLSRAKELYRNGIKPDCTPALKLFLENDFKLEDFVADPKLLNQFAKLDDYDIHAAIKTWQDCDDYVLRDLSTRMVNRKLFRIVIRKHPFNTTEKEFIKQELKSKLSISEAELEYYLLTGTLENNAYLAKGSGIMIKRKNGSLEKAEQVADNLNLSALAKPVKKYFMAFPKEIDDSFITQI</sequence>
<dbReference type="InterPro" id="IPR050135">
    <property type="entry name" value="dGTPase-like"/>
</dbReference>
<keyword evidence="3" id="KW-1185">Reference proteome</keyword>
<gene>
    <name evidence="2" type="ORF">FRX97_08540</name>
</gene>
<dbReference type="Gene3D" id="1.10.3210.10">
    <property type="entry name" value="Hypothetical protein af1432"/>
    <property type="match status" value="1"/>
</dbReference>
<dbReference type="Pfam" id="PF01966">
    <property type="entry name" value="HD"/>
    <property type="match status" value="1"/>
</dbReference>
<dbReference type="AlphaFoldDB" id="A0A5C6V3X9"/>
<organism evidence="2 3">
    <name type="scientific">Luteibaculum oceani</name>
    <dbReference type="NCBI Taxonomy" id="1294296"/>
    <lineage>
        <taxon>Bacteria</taxon>
        <taxon>Pseudomonadati</taxon>
        <taxon>Bacteroidota</taxon>
        <taxon>Flavobacteriia</taxon>
        <taxon>Flavobacteriales</taxon>
        <taxon>Luteibaculaceae</taxon>
        <taxon>Luteibaculum</taxon>
    </lineage>
</organism>
<reference evidence="2 3" key="1">
    <citation type="submission" date="2019-08" db="EMBL/GenBank/DDBJ databases">
        <title>Genome of Luteibaculum oceani JCM 18817.</title>
        <authorList>
            <person name="Bowman J.P."/>
        </authorList>
    </citation>
    <scope>NUCLEOTIDE SEQUENCE [LARGE SCALE GENOMIC DNA]</scope>
    <source>
        <strain evidence="2 3">JCM 18817</strain>
    </source>
</reference>